<evidence type="ECO:0000313" key="2">
    <source>
        <dbReference type="Proteomes" id="UP001500839"/>
    </source>
</evidence>
<evidence type="ECO:0000313" key="1">
    <source>
        <dbReference type="EMBL" id="GAA4802468.1"/>
    </source>
</evidence>
<sequence length="61" mass="6095">MVTVLFSQLVAMSDGAVGSGSAPAAVAAPAATPTASAAAAARRAARRKRRCERIADPDVVE</sequence>
<reference evidence="2" key="1">
    <citation type="journal article" date="2019" name="Int. J. Syst. Evol. Microbiol.">
        <title>The Global Catalogue of Microorganisms (GCM) 10K type strain sequencing project: providing services to taxonomists for standard genome sequencing and annotation.</title>
        <authorList>
            <consortium name="The Broad Institute Genomics Platform"/>
            <consortium name="The Broad Institute Genome Sequencing Center for Infectious Disease"/>
            <person name="Wu L."/>
            <person name="Ma J."/>
        </authorList>
    </citation>
    <scope>NUCLEOTIDE SEQUENCE [LARGE SCALE GENOMIC DNA]</scope>
    <source>
        <strain evidence="2">JCM 18542</strain>
    </source>
</reference>
<dbReference type="Proteomes" id="UP001500839">
    <property type="component" value="Unassembled WGS sequence"/>
</dbReference>
<proteinExistence type="predicted"/>
<comment type="caution">
    <text evidence="1">The sequence shown here is derived from an EMBL/GenBank/DDBJ whole genome shotgun (WGS) entry which is preliminary data.</text>
</comment>
<accession>A0ABP9C1V5</accession>
<organism evidence="1 2">
    <name type="scientific">Tomitella cavernea</name>
    <dbReference type="NCBI Taxonomy" id="1387982"/>
    <lineage>
        <taxon>Bacteria</taxon>
        <taxon>Bacillati</taxon>
        <taxon>Actinomycetota</taxon>
        <taxon>Actinomycetes</taxon>
        <taxon>Mycobacteriales</taxon>
        <taxon>Tomitella</taxon>
    </lineage>
</organism>
<keyword evidence="2" id="KW-1185">Reference proteome</keyword>
<gene>
    <name evidence="1" type="ORF">GCM10023353_00520</name>
</gene>
<protein>
    <submittedName>
        <fullName evidence="1">Uncharacterized protein</fullName>
    </submittedName>
</protein>
<dbReference type="EMBL" id="BAABKQ010000001">
    <property type="protein sequence ID" value="GAA4802468.1"/>
    <property type="molecule type" value="Genomic_DNA"/>
</dbReference>
<name>A0ABP9C1V5_9ACTN</name>